<dbReference type="EMBL" id="VMNF01000012">
    <property type="protein sequence ID" value="TXB98758.1"/>
    <property type="molecule type" value="Genomic_DNA"/>
</dbReference>
<comment type="caution">
    <text evidence="2">The sequence shown here is derived from an EMBL/GenBank/DDBJ whole genome shotgun (WGS) entry which is preliminary data.</text>
</comment>
<organism evidence="2 3">
    <name type="scientific">Fusarium oxysporum f. sp. cubense</name>
    <dbReference type="NCBI Taxonomy" id="61366"/>
    <lineage>
        <taxon>Eukaryota</taxon>
        <taxon>Fungi</taxon>
        <taxon>Dikarya</taxon>
        <taxon>Ascomycota</taxon>
        <taxon>Pezizomycotina</taxon>
        <taxon>Sordariomycetes</taxon>
        <taxon>Hypocreomycetidae</taxon>
        <taxon>Hypocreales</taxon>
        <taxon>Nectriaceae</taxon>
        <taxon>Fusarium</taxon>
        <taxon>Fusarium oxysporum species complex</taxon>
    </lineage>
</organism>
<feature type="region of interest" description="Disordered" evidence="1">
    <location>
        <begin position="25"/>
        <end position="49"/>
    </location>
</feature>
<evidence type="ECO:0000256" key="1">
    <source>
        <dbReference type="SAM" id="MobiDB-lite"/>
    </source>
</evidence>
<evidence type="ECO:0000313" key="3">
    <source>
        <dbReference type="Proteomes" id="UP000321331"/>
    </source>
</evidence>
<dbReference type="AlphaFoldDB" id="A0A5C6SLD6"/>
<feature type="compositionally biased region" description="Basic and acidic residues" evidence="1">
    <location>
        <begin position="25"/>
        <end position="35"/>
    </location>
</feature>
<proteinExistence type="predicted"/>
<sequence length="122" mass="14027">MSTTTVTHTQNGDFHSSILRDYELHHSQAREESPDCRTSPVTSAEHPEFDLPHRRVPEYRPLNRDPAHINGVRVYTSTAERFFITAMFRGLSVNAKGAAQYWRASIGRFTDKVWKYQVGGEF</sequence>
<reference evidence="2 3" key="1">
    <citation type="submission" date="2019-07" db="EMBL/GenBank/DDBJ databases">
        <title>The First High-Quality Draft Genome Sequence of the Causal Agent of the Current Panama Disease Epidemic.</title>
        <authorList>
            <person name="Warmington R.J."/>
            <person name="Kay W."/>
            <person name="Jeffries A."/>
            <person name="Bebber D."/>
            <person name="Moore K."/>
            <person name="Studholme D.J."/>
        </authorList>
    </citation>
    <scope>NUCLEOTIDE SEQUENCE [LARGE SCALE GENOMIC DNA]</scope>
    <source>
        <strain evidence="2 3">TR4</strain>
    </source>
</reference>
<accession>A0A5C6SLD6</accession>
<name>A0A5C6SLD6_FUSOC</name>
<evidence type="ECO:0000313" key="2">
    <source>
        <dbReference type="EMBL" id="TXB98758.1"/>
    </source>
</evidence>
<dbReference type="Proteomes" id="UP000321331">
    <property type="component" value="Unassembled WGS sequence"/>
</dbReference>
<gene>
    <name evidence="2" type="ORF">FocTR4_00012613</name>
</gene>
<protein>
    <submittedName>
        <fullName evidence="2">Uncharacterized protein</fullName>
    </submittedName>
</protein>